<protein>
    <recommendedName>
        <fullName evidence="10">Kinetochore protein Spc24</fullName>
    </recommendedName>
</protein>
<comment type="subunit">
    <text evidence="10">Component of the NDC80 complex.</text>
</comment>
<dbReference type="GO" id="GO:0051301">
    <property type="term" value="P:cell division"/>
    <property type="evidence" value="ECO:0007669"/>
    <property type="project" value="UniProtKB-UniRule"/>
</dbReference>
<evidence type="ECO:0000256" key="6">
    <source>
        <dbReference type="ARBA" id="ARBA00023054"/>
    </source>
</evidence>
<keyword evidence="8 10" id="KW-0131">Cell cycle</keyword>
<reference evidence="12 13" key="1">
    <citation type="submission" date="2014-04" db="EMBL/GenBank/DDBJ databases">
        <title>Evolutionary Origins and Diversification of the Mycorrhizal Mutualists.</title>
        <authorList>
            <consortium name="DOE Joint Genome Institute"/>
            <consortium name="Mycorrhizal Genomics Consortium"/>
            <person name="Kohler A."/>
            <person name="Kuo A."/>
            <person name="Nagy L.G."/>
            <person name="Floudas D."/>
            <person name="Copeland A."/>
            <person name="Barry K.W."/>
            <person name="Cichocki N."/>
            <person name="Veneault-Fourrey C."/>
            <person name="LaButti K."/>
            <person name="Lindquist E.A."/>
            <person name="Lipzen A."/>
            <person name="Lundell T."/>
            <person name="Morin E."/>
            <person name="Murat C."/>
            <person name="Riley R."/>
            <person name="Ohm R."/>
            <person name="Sun H."/>
            <person name="Tunlid A."/>
            <person name="Henrissat B."/>
            <person name="Grigoriev I.V."/>
            <person name="Hibbett D.S."/>
            <person name="Martin F."/>
        </authorList>
    </citation>
    <scope>NUCLEOTIDE SEQUENCE [LARGE SCALE GENOMIC DNA]</scope>
    <source>
        <strain evidence="12 13">FD-317 M1</strain>
    </source>
</reference>
<evidence type="ECO:0000256" key="4">
    <source>
        <dbReference type="ARBA" id="ARBA00022776"/>
    </source>
</evidence>
<evidence type="ECO:0000256" key="7">
    <source>
        <dbReference type="ARBA" id="ARBA00023242"/>
    </source>
</evidence>
<sequence>MSKLNEIEEAVKTIQEMAAIMNPDDDYLTIVEAENVIKASRTEREKEIEQAHVNLKALSKTLEAAKQSATRPKSVPSAEAHAAVVNELDNSKLSLAKSISDAENTLASQETELAALKEECQSLERYDPAAEHEKDLDGSALRLKIYRGLGFDMTLDDKGKVTTVLVRSQSGDIHPVSVHDDQRQARHIPLLWRLAAS</sequence>
<feature type="coiled-coil region" evidence="11">
    <location>
        <begin position="30"/>
        <end position="68"/>
    </location>
</feature>
<dbReference type="GO" id="GO:0008017">
    <property type="term" value="F:microtubule binding"/>
    <property type="evidence" value="ECO:0007669"/>
    <property type="project" value="TreeGrafter"/>
</dbReference>
<keyword evidence="9 10" id="KW-0137">Centromere</keyword>
<keyword evidence="5 10" id="KW-0995">Kinetochore</keyword>
<evidence type="ECO:0000256" key="8">
    <source>
        <dbReference type="ARBA" id="ARBA00023306"/>
    </source>
</evidence>
<accession>A0A0D0B833</accession>
<proteinExistence type="inferred from homology"/>
<evidence type="ECO:0000313" key="12">
    <source>
        <dbReference type="EMBL" id="KIK59700.1"/>
    </source>
</evidence>
<dbReference type="InterPro" id="IPR013252">
    <property type="entry name" value="Ndc80_Spc24"/>
</dbReference>
<keyword evidence="6 11" id="KW-0175">Coiled coil</keyword>
<dbReference type="GO" id="GO:0005634">
    <property type="term" value="C:nucleus"/>
    <property type="evidence" value="ECO:0007669"/>
    <property type="project" value="UniProtKB-SubCell"/>
</dbReference>
<dbReference type="CDD" id="cd11565">
    <property type="entry name" value="RWD_Spc24"/>
    <property type="match status" value="1"/>
</dbReference>
<keyword evidence="2 10" id="KW-0158">Chromosome</keyword>
<comment type="function">
    <text evidence="10">Acts as a component of the essential kinetochore-associated NDC80 complex, which is required for chromosome segregation and spindle checkpoint activity.</text>
</comment>
<dbReference type="Pfam" id="PF08286">
    <property type="entry name" value="Spc24"/>
    <property type="match status" value="1"/>
</dbReference>
<evidence type="ECO:0000313" key="13">
    <source>
        <dbReference type="Proteomes" id="UP000053593"/>
    </source>
</evidence>
<evidence type="ECO:0000256" key="10">
    <source>
        <dbReference type="RuleBase" id="RU368011"/>
    </source>
</evidence>
<evidence type="ECO:0000256" key="3">
    <source>
        <dbReference type="ARBA" id="ARBA00022618"/>
    </source>
</evidence>
<keyword evidence="13" id="KW-1185">Reference proteome</keyword>
<dbReference type="GO" id="GO:0031262">
    <property type="term" value="C:Ndc80 complex"/>
    <property type="evidence" value="ECO:0007669"/>
    <property type="project" value="TreeGrafter"/>
</dbReference>
<evidence type="ECO:0000256" key="1">
    <source>
        <dbReference type="ARBA" id="ARBA00007804"/>
    </source>
</evidence>
<keyword evidence="4 10" id="KW-0498">Mitosis</keyword>
<dbReference type="HOGENOM" id="CLU_108108_1_0_1"/>
<comment type="subcellular location">
    <subcellularLocation>
        <location evidence="10">Nucleus</location>
    </subcellularLocation>
    <subcellularLocation>
        <location evidence="10">Chromosome</location>
        <location evidence="10">Centromere</location>
        <location evidence="10">Kinetochore</location>
    </subcellularLocation>
</comment>
<dbReference type="Proteomes" id="UP000053593">
    <property type="component" value="Unassembled WGS sequence"/>
</dbReference>
<evidence type="ECO:0000256" key="2">
    <source>
        <dbReference type="ARBA" id="ARBA00022454"/>
    </source>
</evidence>
<evidence type="ECO:0000256" key="5">
    <source>
        <dbReference type="ARBA" id="ARBA00022838"/>
    </source>
</evidence>
<dbReference type="GO" id="GO:0007059">
    <property type="term" value="P:chromosome segregation"/>
    <property type="evidence" value="ECO:0007669"/>
    <property type="project" value="TreeGrafter"/>
</dbReference>
<dbReference type="PANTHER" id="PTHR22142">
    <property type="match status" value="1"/>
</dbReference>
<gene>
    <name evidence="12" type="ORF">GYMLUDRAFT_44135</name>
</gene>
<dbReference type="OrthoDB" id="3344830at2759"/>
<keyword evidence="7 10" id="KW-0539">Nucleus</keyword>
<name>A0A0D0B833_9AGAR</name>
<dbReference type="PANTHER" id="PTHR22142:SF2">
    <property type="entry name" value="KINETOCHORE PROTEIN SPC24"/>
    <property type="match status" value="1"/>
</dbReference>
<evidence type="ECO:0000256" key="11">
    <source>
        <dbReference type="SAM" id="Coils"/>
    </source>
</evidence>
<dbReference type="AlphaFoldDB" id="A0A0D0B833"/>
<feature type="coiled-coil region" evidence="11">
    <location>
        <begin position="99"/>
        <end position="126"/>
    </location>
</feature>
<evidence type="ECO:0000256" key="9">
    <source>
        <dbReference type="ARBA" id="ARBA00023328"/>
    </source>
</evidence>
<keyword evidence="3 10" id="KW-0132">Cell division</keyword>
<organism evidence="12 13">
    <name type="scientific">Collybiopsis luxurians FD-317 M1</name>
    <dbReference type="NCBI Taxonomy" id="944289"/>
    <lineage>
        <taxon>Eukaryota</taxon>
        <taxon>Fungi</taxon>
        <taxon>Dikarya</taxon>
        <taxon>Basidiomycota</taxon>
        <taxon>Agaricomycotina</taxon>
        <taxon>Agaricomycetes</taxon>
        <taxon>Agaricomycetidae</taxon>
        <taxon>Agaricales</taxon>
        <taxon>Marasmiineae</taxon>
        <taxon>Omphalotaceae</taxon>
        <taxon>Collybiopsis</taxon>
        <taxon>Collybiopsis luxurians</taxon>
    </lineage>
</organism>
<comment type="similarity">
    <text evidence="1 10">Belongs to the SPC24 family.</text>
</comment>
<dbReference type="EMBL" id="KN834778">
    <property type="protein sequence ID" value="KIK59700.1"/>
    <property type="molecule type" value="Genomic_DNA"/>
</dbReference>